<gene>
    <name evidence="1" type="ORF">LOK49_LG02G00722</name>
</gene>
<sequence length="106" mass="11206">MYSCSCFNPKIFNVSKYQSYNDWSPAGATWYGSSTGAGSDGEMHGQCGLLRNPVTVVITDGCPGCVSESIHFDLSGIAFGATGVSGHANQLRNAESYKYNIKGGIP</sequence>
<comment type="caution">
    <text evidence="1">The sequence shown here is derived from an EMBL/GenBank/DDBJ whole genome shotgun (WGS) entry which is preliminary data.</text>
</comment>
<evidence type="ECO:0000313" key="1">
    <source>
        <dbReference type="EMBL" id="KAI8026830.1"/>
    </source>
</evidence>
<reference evidence="1 2" key="1">
    <citation type="journal article" date="2022" name="Plant J.">
        <title>Chromosome-level genome of Camellia lanceoleosa provides a valuable resource for understanding genome evolution and self-incompatibility.</title>
        <authorList>
            <person name="Gong W."/>
            <person name="Xiao S."/>
            <person name="Wang L."/>
            <person name="Liao Z."/>
            <person name="Chang Y."/>
            <person name="Mo W."/>
            <person name="Hu G."/>
            <person name="Li W."/>
            <person name="Zhao G."/>
            <person name="Zhu H."/>
            <person name="Hu X."/>
            <person name="Ji K."/>
            <person name="Xiang X."/>
            <person name="Song Q."/>
            <person name="Yuan D."/>
            <person name="Jin S."/>
            <person name="Zhang L."/>
        </authorList>
    </citation>
    <scope>NUCLEOTIDE SEQUENCE [LARGE SCALE GENOMIC DNA]</scope>
    <source>
        <strain evidence="1">SQ_2022a</strain>
    </source>
</reference>
<dbReference type="Proteomes" id="UP001060215">
    <property type="component" value="Chromosome 3"/>
</dbReference>
<evidence type="ECO:0000313" key="2">
    <source>
        <dbReference type="Proteomes" id="UP001060215"/>
    </source>
</evidence>
<proteinExistence type="predicted"/>
<name>A0ACC0IML7_9ERIC</name>
<accession>A0ACC0IML7</accession>
<organism evidence="1 2">
    <name type="scientific">Camellia lanceoleosa</name>
    <dbReference type="NCBI Taxonomy" id="1840588"/>
    <lineage>
        <taxon>Eukaryota</taxon>
        <taxon>Viridiplantae</taxon>
        <taxon>Streptophyta</taxon>
        <taxon>Embryophyta</taxon>
        <taxon>Tracheophyta</taxon>
        <taxon>Spermatophyta</taxon>
        <taxon>Magnoliopsida</taxon>
        <taxon>eudicotyledons</taxon>
        <taxon>Gunneridae</taxon>
        <taxon>Pentapetalae</taxon>
        <taxon>asterids</taxon>
        <taxon>Ericales</taxon>
        <taxon>Theaceae</taxon>
        <taxon>Camellia</taxon>
    </lineage>
</organism>
<keyword evidence="2" id="KW-1185">Reference proteome</keyword>
<protein>
    <submittedName>
        <fullName evidence="1">Expansin-B2</fullName>
    </submittedName>
</protein>
<dbReference type="EMBL" id="CM045760">
    <property type="protein sequence ID" value="KAI8026830.1"/>
    <property type="molecule type" value="Genomic_DNA"/>
</dbReference>